<comment type="caution">
    <text evidence="7">The sequence shown here is derived from an EMBL/GenBank/DDBJ whole genome shotgun (WGS) entry which is preliminary data.</text>
</comment>
<evidence type="ECO:0000259" key="6">
    <source>
        <dbReference type="Pfam" id="PF01979"/>
    </source>
</evidence>
<evidence type="ECO:0000313" key="8">
    <source>
        <dbReference type="Proteomes" id="UP001501138"/>
    </source>
</evidence>
<dbReference type="PANTHER" id="PTHR11113:SF14">
    <property type="entry name" value="N-ACETYLGLUCOSAMINE-6-PHOSPHATE DEACETYLASE"/>
    <property type="match status" value="1"/>
</dbReference>
<keyword evidence="4 5" id="KW-0119">Carbohydrate metabolism</keyword>
<keyword evidence="3 5" id="KW-0378">Hydrolase</keyword>
<dbReference type="InterPro" id="IPR006680">
    <property type="entry name" value="Amidohydro-rel"/>
</dbReference>
<dbReference type="InterPro" id="IPR032466">
    <property type="entry name" value="Metal_Hydrolase"/>
</dbReference>
<dbReference type="PANTHER" id="PTHR11113">
    <property type="entry name" value="N-ACETYLGLUCOSAMINE-6-PHOSPHATE DEACETYLASE"/>
    <property type="match status" value="1"/>
</dbReference>
<organism evidence="7 8">
    <name type="scientific">Isoptericola hypogeus</name>
    <dbReference type="NCBI Taxonomy" id="300179"/>
    <lineage>
        <taxon>Bacteria</taxon>
        <taxon>Bacillati</taxon>
        <taxon>Actinomycetota</taxon>
        <taxon>Actinomycetes</taxon>
        <taxon>Micrococcales</taxon>
        <taxon>Promicromonosporaceae</taxon>
        <taxon>Isoptericola</taxon>
    </lineage>
</organism>
<dbReference type="Pfam" id="PF01979">
    <property type="entry name" value="Amidohydro_1"/>
    <property type="match status" value="1"/>
</dbReference>
<dbReference type="RefSeq" id="WP_344244785.1">
    <property type="nucleotide sequence ID" value="NZ_BAAAPM010000002.1"/>
</dbReference>
<dbReference type="Gene3D" id="2.30.40.10">
    <property type="entry name" value="Urease, subunit C, domain 1"/>
    <property type="match status" value="1"/>
</dbReference>
<keyword evidence="8" id="KW-1185">Reference proteome</keyword>
<gene>
    <name evidence="7" type="ORF">GCM10009809_02150</name>
</gene>
<sequence>MSDAMPTDPAAPPAEHVALLGRVVTPDEAIDDGAVVLAGGRVVWVGPRAAAASASRREVVDAVAAAPQPEPGTLVLPGLVDLHNHGGGGASFNDDRDAEATMVAVREHRRHGTTTMLASLVTADRATLLARVEVLAGLAEDGEVAGIHVEGPFLSHARRGAQSPENLLTGDAGLVRELAEAAGGHLRTMTVAPEVDGVVGGGGAAEALVSAGAIPSLGHTDATAEQAEALLAQVVADLTAAAAGGEPPRRMTATHLFNGMRPLHHRAPGPVAACLAAAARGDLVVELVADDVHLAPATVRSVIATVGADNVALVTDAMAATGMADGSYELGPMAVTVTGGVARLTDPDDPDGGSIAGGTAHLIDVVRRTVAAGVPLADAVRSASWVPARALGLGDVGGLVVGHRADVVVTDADLRVRRVLRDGVPA</sequence>
<feature type="domain" description="Amidohydrolase-related" evidence="6">
    <location>
        <begin position="74"/>
        <end position="412"/>
    </location>
</feature>
<evidence type="ECO:0000256" key="5">
    <source>
        <dbReference type="PIRNR" id="PIRNR038994"/>
    </source>
</evidence>
<name>A0ABN2IPY8_9MICO</name>
<keyword evidence="2" id="KW-0479">Metal-binding</keyword>
<dbReference type="PIRSF" id="PIRSF038994">
    <property type="entry name" value="NagA"/>
    <property type="match status" value="1"/>
</dbReference>
<evidence type="ECO:0000256" key="3">
    <source>
        <dbReference type="ARBA" id="ARBA00022801"/>
    </source>
</evidence>
<protein>
    <submittedName>
        <fullName evidence="7">Amidohydrolase family protein</fullName>
    </submittedName>
</protein>
<evidence type="ECO:0000256" key="2">
    <source>
        <dbReference type="ARBA" id="ARBA00022723"/>
    </source>
</evidence>
<evidence type="ECO:0000313" key="7">
    <source>
        <dbReference type="EMBL" id="GAA1709469.1"/>
    </source>
</evidence>
<dbReference type="InterPro" id="IPR011059">
    <property type="entry name" value="Metal-dep_hydrolase_composite"/>
</dbReference>
<dbReference type="Gene3D" id="3.20.20.140">
    <property type="entry name" value="Metal-dependent hydrolases"/>
    <property type="match status" value="1"/>
</dbReference>
<accession>A0ABN2IPY8</accession>
<evidence type="ECO:0000256" key="1">
    <source>
        <dbReference type="ARBA" id="ARBA00010716"/>
    </source>
</evidence>
<dbReference type="Proteomes" id="UP001501138">
    <property type="component" value="Unassembled WGS sequence"/>
</dbReference>
<dbReference type="EMBL" id="BAAAPM010000002">
    <property type="protein sequence ID" value="GAA1709469.1"/>
    <property type="molecule type" value="Genomic_DNA"/>
</dbReference>
<dbReference type="InterPro" id="IPR003764">
    <property type="entry name" value="GlcNAc_6-P_deAcase"/>
</dbReference>
<comment type="similarity">
    <text evidence="1 5">Belongs to the metallo-dependent hydrolases superfamily. NagA family.</text>
</comment>
<dbReference type="SUPFAM" id="SSF51556">
    <property type="entry name" value="Metallo-dependent hydrolases"/>
    <property type="match status" value="1"/>
</dbReference>
<evidence type="ECO:0000256" key="4">
    <source>
        <dbReference type="ARBA" id="ARBA00023277"/>
    </source>
</evidence>
<reference evidence="7 8" key="1">
    <citation type="journal article" date="2019" name="Int. J. Syst. Evol. Microbiol.">
        <title>The Global Catalogue of Microorganisms (GCM) 10K type strain sequencing project: providing services to taxonomists for standard genome sequencing and annotation.</title>
        <authorList>
            <consortium name="The Broad Institute Genomics Platform"/>
            <consortium name="The Broad Institute Genome Sequencing Center for Infectious Disease"/>
            <person name="Wu L."/>
            <person name="Ma J."/>
        </authorList>
    </citation>
    <scope>NUCLEOTIDE SEQUENCE [LARGE SCALE GENOMIC DNA]</scope>
    <source>
        <strain evidence="7 8">JCM 15589</strain>
    </source>
</reference>
<proteinExistence type="inferred from homology"/>
<dbReference type="SUPFAM" id="SSF51338">
    <property type="entry name" value="Composite domain of metallo-dependent hydrolases"/>
    <property type="match status" value="1"/>
</dbReference>